<dbReference type="InterPro" id="IPR001314">
    <property type="entry name" value="Peptidase_S1A"/>
</dbReference>
<protein>
    <recommendedName>
        <fullName evidence="13">Peptidase S1 domain-containing protein</fullName>
    </recommendedName>
</protein>
<keyword evidence="4 12" id="KW-0732">Signal</keyword>
<evidence type="ECO:0000256" key="7">
    <source>
        <dbReference type="ARBA" id="ARBA00023145"/>
    </source>
</evidence>
<evidence type="ECO:0000256" key="9">
    <source>
        <dbReference type="ARBA" id="ARBA00024195"/>
    </source>
</evidence>
<dbReference type="GeneID" id="6494182"/>
<dbReference type="CDD" id="cd00190">
    <property type="entry name" value="Tryp_SPc"/>
    <property type="match status" value="1"/>
</dbReference>
<evidence type="ECO:0000256" key="6">
    <source>
        <dbReference type="ARBA" id="ARBA00022825"/>
    </source>
</evidence>
<feature type="region of interest" description="Disordered" evidence="11">
    <location>
        <begin position="271"/>
        <end position="291"/>
    </location>
</feature>
<dbReference type="SMART" id="SM00020">
    <property type="entry name" value="Tryp_SPc"/>
    <property type="match status" value="1"/>
</dbReference>
<keyword evidence="8" id="KW-1015">Disulfide bond</keyword>
<keyword evidence="7" id="KW-0865">Zymogen</keyword>
<keyword evidence="2" id="KW-0964">Secreted</keyword>
<evidence type="ECO:0000259" key="13">
    <source>
        <dbReference type="PROSITE" id="PS50240"/>
    </source>
</evidence>
<evidence type="ECO:0000256" key="3">
    <source>
        <dbReference type="ARBA" id="ARBA00022670"/>
    </source>
</evidence>
<organism evidence="14 15">
    <name type="scientific">Drosophila ananassae</name>
    <name type="common">Fruit fly</name>
    <dbReference type="NCBI Taxonomy" id="7217"/>
    <lineage>
        <taxon>Eukaryota</taxon>
        <taxon>Metazoa</taxon>
        <taxon>Ecdysozoa</taxon>
        <taxon>Arthropoda</taxon>
        <taxon>Hexapoda</taxon>
        <taxon>Insecta</taxon>
        <taxon>Pterygota</taxon>
        <taxon>Neoptera</taxon>
        <taxon>Endopterygota</taxon>
        <taxon>Diptera</taxon>
        <taxon>Brachycera</taxon>
        <taxon>Muscomorpha</taxon>
        <taxon>Ephydroidea</taxon>
        <taxon>Drosophilidae</taxon>
        <taxon>Drosophila</taxon>
        <taxon>Sophophora</taxon>
    </lineage>
</organism>
<feature type="compositionally biased region" description="Pro residues" evidence="11">
    <location>
        <begin position="279"/>
        <end position="291"/>
    </location>
</feature>
<feature type="chain" id="PRO_5006454690" description="Peptidase S1 domain-containing protein" evidence="12">
    <location>
        <begin position="20"/>
        <end position="366"/>
    </location>
</feature>
<evidence type="ECO:0000256" key="2">
    <source>
        <dbReference type="ARBA" id="ARBA00022525"/>
    </source>
</evidence>
<dbReference type="FunCoup" id="B3MEL6">
    <property type="interactions" value="11"/>
</dbReference>
<evidence type="ECO:0000256" key="1">
    <source>
        <dbReference type="ARBA" id="ARBA00004613"/>
    </source>
</evidence>
<dbReference type="OrthoDB" id="7726766at2759"/>
<dbReference type="SMR" id="B3MEL6"/>
<sequence length="366" mass="40698">MRTLIFAIALCFLFEKDDARFLEPRCKLGSQFRPNSAIKEKIVDGSDAPRVPWMAAIFNEEKFICGGTLITSRYVLTAAHCIREEKIYVVLGAYNITNCSDPLDVEGTSVHHEFSKDTKENDIALIKLKRKVVFNDMVRPVCISLNMDAVAVQVEHRSNFDAFGWGSTRNKTLSDKLQTLSMAKYDRQECSKKFKVEIGERQICAGSRSGDTCAGDSGGPLVSHGLTKTKKHIYLQWAIVSYGDNDCSGVGVYTNVIKYADWIEEKVSDASIEDQEETVPPPLYTTTPPPYATRPPLYAATPAPDDRAFLDDNCGKFDHVLYGVKRLPFLVTIFGLDFTAKGTIIAKSFVLTNNINILLGPDPDTL</sequence>
<dbReference type="EMBL" id="CH902619">
    <property type="protein sequence ID" value="EDV37636.2"/>
    <property type="molecule type" value="Genomic_DNA"/>
</dbReference>
<evidence type="ECO:0000256" key="8">
    <source>
        <dbReference type="ARBA" id="ARBA00023157"/>
    </source>
</evidence>
<dbReference type="InterPro" id="IPR018114">
    <property type="entry name" value="TRYPSIN_HIS"/>
</dbReference>
<keyword evidence="6 10" id="KW-0720">Serine protease</keyword>
<dbReference type="PANTHER" id="PTHR24256">
    <property type="entry name" value="TRYPTASE-RELATED"/>
    <property type="match status" value="1"/>
</dbReference>
<proteinExistence type="inferred from homology"/>
<evidence type="ECO:0000256" key="11">
    <source>
        <dbReference type="SAM" id="MobiDB-lite"/>
    </source>
</evidence>
<keyword evidence="3 10" id="KW-0645">Protease</keyword>
<evidence type="ECO:0000256" key="4">
    <source>
        <dbReference type="ARBA" id="ARBA00022729"/>
    </source>
</evidence>
<dbReference type="KEGG" id="dan:6494182"/>
<reference evidence="14 15" key="1">
    <citation type="journal article" date="2007" name="Nature">
        <title>Evolution of genes and genomes on the Drosophila phylogeny.</title>
        <authorList>
            <consortium name="Drosophila 12 Genomes Consortium"/>
            <person name="Clark A.G."/>
            <person name="Eisen M.B."/>
            <person name="Smith D.R."/>
            <person name="Bergman C.M."/>
            <person name="Oliver B."/>
            <person name="Markow T.A."/>
            <person name="Kaufman T.C."/>
            <person name="Kellis M."/>
            <person name="Gelbart W."/>
            <person name="Iyer V.N."/>
            <person name="Pollard D.A."/>
            <person name="Sackton T.B."/>
            <person name="Larracuente A.M."/>
            <person name="Singh N.D."/>
            <person name="Abad J.P."/>
            <person name="Abt D.N."/>
            <person name="Adryan B."/>
            <person name="Aguade M."/>
            <person name="Akashi H."/>
            <person name="Anderson W.W."/>
            <person name="Aquadro C.F."/>
            <person name="Ardell D.H."/>
            <person name="Arguello R."/>
            <person name="Artieri C.G."/>
            <person name="Barbash D.A."/>
            <person name="Barker D."/>
            <person name="Barsanti P."/>
            <person name="Batterham P."/>
            <person name="Batzoglou S."/>
            <person name="Begun D."/>
            <person name="Bhutkar A."/>
            <person name="Blanco E."/>
            <person name="Bosak S.A."/>
            <person name="Bradley R.K."/>
            <person name="Brand A.D."/>
            <person name="Brent M.R."/>
            <person name="Brooks A.N."/>
            <person name="Brown R.H."/>
            <person name="Butlin R.K."/>
            <person name="Caggese C."/>
            <person name="Calvi B.R."/>
            <person name="Bernardo de Carvalho A."/>
            <person name="Caspi A."/>
            <person name="Castrezana S."/>
            <person name="Celniker S.E."/>
            <person name="Chang J.L."/>
            <person name="Chapple C."/>
            <person name="Chatterji S."/>
            <person name="Chinwalla A."/>
            <person name="Civetta A."/>
            <person name="Clifton S.W."/>
            <person name="Comeron J.M."/>
            <person name="Costello J.C."/>
            <person name="Coyne J.A."/>
            <person name="Daub J."/>
            <person name="David R.G."/>
            <person name="Delcher A.L."/>
            <person name="Delehaunty K."/>
            <person name="Do C.B."/>
            <person name="Ebling H."/>
            <person name="Edwards K."/>
            <person name="Eickbush T."/>
            <person name="Evans J.D."/>
            <person name="Filipski A."/>
            <person name="Findeiss S."/>
            <person name="Freyhult E."/>
            <person name="Fulton L."/>
            <person name="Fulton R."/>
            <person name="Garcia A.C."/>
            <person name="Gardiner A."/>
            <person name="Garfield D.A."/>
            <person name="Garvin B.E."/>
            <person name="Gibson G."/>
            <person name="Gilbert D."/>
            <person name="Gnerre S."/>
            <person name="Godfrey J."/>
            <person name="Good R."/>
            <person name="Gotea V."/>
            <person name="Gravely B."/>
            <person name="Greenberg A.J."/>
            <person name="Griffiths-Jones S."/>
            <person name="Gross S."/>
            <person name="Guigo R."/>
            <person name="Gustafson E.A."/>
            <person name="Haerty W."/>
            <person name="Hahn M.W."/>
            <person name="Halligan D.L."/>
            <person name="Halpern A.L."/>
            <person name="Halter G.M."/>
            <person name="Han M.V."/>
            <person name="Heger A."/>
            <person name="Hillier L."/>
            <person name="Hinrichs A.S."/>
            <person name="Holmes I."/>
            <person name="Hoskins R.A."/>
            <person name="Hubisz M.J."/>
            <person name="Hultmark D."/>
            <person name="Huntley M.A."/>
            <person name="Jaffe D.B."/>
            <person name="Jagadeeshan S."/>
            <person name="Jeck W.R."/>
            <person name="Johnson J."/>
            <person name="Jones C.D."/>
            <person name="Jordan W.C."/>
            <person name="Karpen G.H."/>
            <person name="Kataoka E."/>
            <person name="Keightley P.D."/>
            <person name="Kheradpour P."/>
            <person name="Kirkness E.F."/>
            <person name="Koerich L.B."/>
            <person name="Kristiansen K."/>
            <person name="Kudrna D."/>
            <person name="Kulathinal R.J."/>
            <person name="Kumar S."/>
            <person name="Kwok R."/>
            <person name="Lander E."/>
            <person name="Langley C.H."/>
            <person name="Lapoint R."/>
            <person name="Lazzaro B.P."/>
            <person name="Lee S.J."/>
            <person name="Levesque L."/>
            <person name="Li R."/>
            <person name="Lin C.F."/>
            <person name="Lin M.F."/>
            <person name="Lindblad-Toh K."/>
            <person name="Llopart A."/>
            <person name="Long M."/>
            <person name="Low L."/>
            <person name="Lozovsky E."/>
            <person name="Lu J."/>
            <person name="Luo M."/>
            <person name="Machado C.A."/>
            <person name="Makalowski W."/>
            <person name="Marzo M."/>
            <person name="Matsuda M."/>
            <person name="Matzkin L."/>
            <person name="McAllister B."/>
            <person name="McBride C.S."/>
            <person name="McKernan B."/>
            <person name="McKernan K."/>
            <person name="Mendez-Lago M."/>
            <person name="Minx P."/>
            <person name="Mollenhauer M.U."/>
            <person name="Montooth K."/>
            <person name="Mount S.M."/>
            <person name="Mu X."/>
            <person name="Myers E."/>
            <person name="Negre B."/>
            <person name="Newfeld S."/>
            <person name="Nielsen R."/>
            <person name="Noor M.A."/>
            <person name="O'Grady P."/>
            <person name="Pachter L."/>
            <person name="Papaceit M."/>
            <person name="Parisi M.J."/>
            <person name="Parisi M."/>
            <person name="Parts L."/>
            <person name="Pedersen J.S."/>
            <person name="Pesole G."/>
            <person name="Phillippy A.M."/>
            <person name="Ponting C.P."/>
            <person name="Pop M."/>
            <person name="Porcelli D."/>
            <person name="Powell J.R."/>
            <person name="Prohaska S."/>
            <person name="Pruitt K."/>
            <person name="Puig M."/>
            <person name="Quesneville H."/>
            <person name="Ram K.R."/>
            <person name="Rand D."/>
            <person name="Rasmussen M.D."/>
            <person name="Reed L.K."/>
            <person name="Reenan R."/>
            <person name="Reily A."/>
            <person name="Remington K.A."/>
            <person name="Rieger T.T."/>
            <person name="Ritchie M.G."/>
            <person name="Robin C."/>
            <person name="Rogers Y.H."/>
            <person name="Rohde C."/>
            <person name="Rozas J."/>
            <person name="Rubenfield M.J."/>
            <person name="Ruiz A."/>
            <person name="Russo S."/>
            <person name="Salzberg S.L."/>
            <person name="Sanchez-Gracia A."/>
            <person name="Saranga D.J."/>
            <person name="Sato H."/>
            <person name="Schaeffer S.W."/>
            <person name="Schatz M.C."/>
            <person name="Schlenke T."/>
            <person name="Schwartz R."/>
            <person name="Segarra C."/>
            <person name="Singh R.S."/>
            <person name="Sirot L."/>
            <person name="Sirota M."/>
            <person name="Sisneros N.B."/>
            <person name="Smith C.D."/>
            <person name="Smith T.F."/>
            <person name="Spieth J."/>
            <person name="Stage D.E."/>
            <person name="Stark A."/>
            <person name="Stephan W."/>
            <person name="Strausberg R.L."/>
            <person name="Strempel S."/>
            <person name="Sturgill D."/>
            <person name="Sutton G."/>
            <person name="Sutton G.G."/>
            <person name="Tao W."/>
            <person name="Teichmann S."/>
            <person name="Tobari Y.N."/>
            <person name="Tomimura Y."/>
            <person name="Tsolas J.M."/>
            <person name="Valente V.L."/>
            <person name="Venter E."/>
            <person name="Venter J.C."/>
            <person name="Vicario S."/>
            <person name="Vieira F.G."/>
            <person name="Vilella A.J."/>
            <person name="Villasante A."/>
            <person name="Walenz B."/>
            <person name="Wang J."/>
            <person name="Wasserman M."/>
            <person name="Watts T."/>
            <person name="Wilson D."/>
            <person name="Wilson R.K."/>
            <person name="Wing R.A."/>
            <person name="Wolfner M.F."/>
            <person name="Wong A."/>
            <person name="Wong G.K."/>
            <person name="Wu C.I."/>
            <person name="Wu G."/>
            <person name="Yamamoto D."/>
            <person name="Yang H.P."/>
            <person name="Yang S.P."/>
            <person name="Yorke J.A."/>
            <person name="Yoshida K."/>
            <person name="Zdobnov E."/>
            <person name="Zhang P."/>
            <person name="Zhang Y."/>
            <person name="Zimin A.V."/>
            <person name="Baldwin J."/>
            <person name="Abdouelleil A."/>
            <person name="Abdulkadir J."/>
            <person name="Abebe A."/>
            <person name="Abera B."/>
            <person name="Abreu J."/>
            <person name="Acer S.C."/>
            <person name="Aftuck L."/>
            <person name="Alexander A."/>
            <person name="An P."/>
            <person name="Anderson E."/>
            <person name="Anderson S."/>
            <person name="Arachi H."/>
            <person name="Azer M."/>
            <person name="Bachantsang P."/>
            <person name="Barry A."/>
            <person name="Bayul T."/>
            <person name="Berlin A."/>
            <person name="Bessette D."/>
            <person name="Bloom T."/>
            <person name="Blye J."/>
            <person name="Boguslavskiy L."/>
            <person name="Bonnet C."/>
            <person name="Boukhgalter B."/>
            <person name="Bourzgui I."/>
            <person name="Brown A."/>
            <person name="Cahill P."/>
            <person name="Channer S."/>
            <person name="Cheshatsang Y."/>
            <person name="Chuda L."/>
            <person name="Citroen M."/>
            <person name="Collymore A."/>
            <person name="Cooke P."/>
            <person name="Costello M."/>
            <person name="D'Aco K."/>
            <person name="Daza R."/>
            <person name="De Haan G."/>
            <person name="DeGray S."/>
            <person name="DeMaso C."/>
            <person name="Dhargay N."/>
            <person name="Dooley K."/>
            <person name="Dooley E."/>
            <person name="Doricent M."/>
            <person name="Dorje P."/>
            <person name="Dorjee K."/>
            <person name="Dupes A."/>
            <person name="Elong R."/>
            <person name="Falk J."/>
            <person name="Farina A."/>
            <person name="Faro S."/>
            <person name="Ferguson D."/>
            <person name="Fisher S."/>
            <person name="Foley C.D."/>
            <person name="Franke A."/>
            <person name="Friedrich D."/>
            <person name="Gadbois L."/>
            <person name="Gearin G."/>
            <person name="Gearin C.R."/>
            <person name="Giannoukos G."/>
            <person name="Goode T."/>
            <person name="Graham J."/>
            <person name="Grandbois E."/>
            <person name="Grewal S."/>
            <person name="Gyaltsen K."/>
            <person name="Hafez N."/>
            <person name="Hagos B."/>
            <person name="Hall J."/>
            <person name="Henson C."/>
            <person name="Hollinger A."/>
            <person name="Honan T."/>
            <person name="Huard M.D."/>
            <person name="Hughes L."/>
            <person name="Hurhula B."/>
            <person name="Husby M.E."/>
            <person name="Kamat A."/>
            <person name="Kanga B."/>
            <person name="Kashin S."/>
            <person name="Khazanovich D."/>
            <person name="Kisner P."/>
            <person name="Lance K."/>
            <person name="Lara M."/>
            <person name="Lee W."/>
            <person name="Lennon N."/>
            <person name="Letendre F."/>
            <person name="LeVine R."/>
            <person name="Lipovsky A."/>
            <person name="Liu X."/>
            <person name="Liu J."/>
            <person name="Liu S."/>
            <person name="Lokyitsang T."/>
            <person name="Lokyitsang Y."/>
            <person name="Lubonja R."/>
            <person name="Lui A."/>
            <person name="MacDonald P."/>
            <person name="Magnisalis V."/>
            <person name="Maru K."/>
            <person name="Matthews C."/>
            <person name="McCusker W."/>
            <person name="McDonough S."/>
            <person name="Mehta T."/>
            <person name="Meldrim J."/>
            <person name="Meneus L."/>
            <person name="Mihai O."/>
            <person name="Mihalev A."/>
            <person name="Mihova T."/>
            <person name="Mittelman R."/>
            <person name="Mlenga V."/>
            <person name="Montmayeur A."/>
            <person name="Mulrain L."/>
            <person name="Navidi A."/>
            <person name="Naylor J."/>
            <person name="Negash T."/>
            <person name="Nguyen T."/>
            <person name="Nguyen N."/>
            <person name="Nicol R."/>
            <person name="Norbu C."/>
            <person name="Norbu N."/>
            <person name="Novod N."/>
            <person name="O'Neill B."/>
            <person name="Osman S."/>
            <person name="Markiewicz E."/>
            <person name="Oyono O.L."/>
            <person name="Patti C."/>
            <person name="Phunkhang P."/>
            <person name="Pierre F."/>
            <person name="Priest M."/>
            <person name="Raghuraman S."/>
            <person name="Rege F."/>
            <person name="Reyes R."/>
            <person name="Rise C."/>
            <person name="Rogov P."/>
            <person name="Ross K."/>
            <person name="Ryan E."/>
            <person name="Settipalli S."/>
            <person name="Shea T."/>
            <person name="Sherpa N."/>
            <person name="Shi L."/>
            <person name="Shih D."/>
            <person name="Sparrow T."/>
            <person name="Spaulding J."/>
            <person name="Stalker J."/>
            <person name="Stange-Thomann N."/>
            <person name="Stavropoulos S."/>
            <person name="Stone C."/>
            <person name="Strader C."/>
            <person name="Tesfaye S."/>
            <person name="Thomson T."/>
            <person name="Thoulutsang Y."/>
            <person name="Thoulutsang D."/>
            <person name="Topham K."/>
            <person name="Topping I."/>
            <person name="Tsamla T."/>
            <person name="Vassiliev H."/>
            <person name="Vo A."/>
            <person name="Wangchuk T."/>
            <person name="Wangdi T."/>
            <person name="Weiand M."/>
            <person name="Wilkinson J."/>
            <person name="Wilson A."/>
            <person name="Yadav S."/>
            <person name="Young G."/>
            <person name="Yu Q."/>
            <person name="Zembek L."/>
            <person name="Zhong D."/>
            <person name="Zimmer A."/>
            <person name="Zwirko Z."/>
            <person name="Jaffe D.B."/>
            <person name="Alvarez P."/>
            <person name="Brockman W."/>
            <person name="Butler J."/>
            <person name="Chin C."/>
            <person name="Gnerre S."/>
            <person name="Grabherr M."/>
            <person name="Kleber M."/>
            <person name="Mauceli E."/>
            <person name="MacCallum I."/>
        </authorList>
    </citation>
    <scope>NUCLEOTIDE SEQUENCE [LARGE SCALE GENOMIC DNA]</scope>
    <source>
        <strain evidence="15">Tucson 14024-0371.13</strain>
    </source>
</reference>
<gene>
    <name evidence="14" type="primary">Dana\GF11318</name>
    <name evidence="14" type="synonym">dana_GLEANR_11385</name>
    <name evidence="14" type="ORF">GF11318</name>
</gene>
<dbReference type="InterPro" id="IPR051487">
    <property type="entry name" value="Ser/Thr_Proteases_Immune/Dev"/>
</dbReference>
<dbReference type="InterPro" id="IPR043504">
    <property type="entry name" value="Peptidase_S1_PA_chymotrypsin"/>
</dbReference>
<dbReference type="PRINTS" id="PR00722">
    <property type="entry name" value="CHYMOTRYPSIN"/>
</dbReference>
<keyword evidence="15" id="KW-1185">Reference proteome</keyword>
<dbReference type="Proteomes" id="UP000007801">
    <property type="component" value="Unassembled WGS sequence"/>
</dbReference>
<dbReference type="AlphaFoldDB" id="B3MEL6"/>
<dbReference type="FunFam" id="2.40.10.10:FF:000146">
    <property type="entry name" value="Serine protease 53"/>
    <property type="match status" value="1"/>
</dbReference>
<dbReference type="PROSITE" id="PS00135">
    <property type="entry name" value="TRYPSIN_SER"/>
    <property type="match status" value="1"/>
</dbReference>
<evidence type="ECO:0000256" key="5">
    <source>
        <dbReference type="ARBA" id="ARBA00022801"/>
    </source>
</evidence>
<evidence type="ECO:0000313" key="15">
    <source>
        <dbReference type="Proteomes" id="UP000007801"/>
    </source>
</evidence>
<keyword evidence="5 10" id="KW-0378">Hydrolase</keyword>
<dbReference type="Gene3D" id="2.40.10.10">
    <property type="entry name" value="Trypsin-like serine proteases"/>
    <property type="match status" value="1"/>
</dbReference>
<dbReference type="GO" id="GO:0006508">
    <property type="term" value="P:proteolysis"/>
    <property type="evidence" value="ECO:0007669"/>
    <property type="project" value="UniProtKB-KW"/>
</dbReference>
<dbReference type="InParanoid" id="B3MEL6"/>
<comment type="similarity">
    <text evidence="9">Belongs to the peptidase S1 family. CLIP subfamily.</text>
</comment>
<name>B3MEL6_DROAN</name>
<dbReference type="InterPro" id="IPR001254">
    <property type="entry name" value="Trypsin_dom"/>
</dbReference>
<dbReference type="eggNOG" id="KOG3627">
    <property type="taxonomic scope" value="Eukaryota"/>
</dbReference>
<feature type="signal peptide" evidence="12">
    <location>
        <begin position="1"/>
        <end position="19"/>
    </location>
</feature>
<dbReference type="InterPro" id="IPR009003">
    <property type="entry name" value="Peptidase_S1_PA"/>
</dbReference>
<dbReference type="MEROPS" id="S01.B57"/>
<dbReference type="GO" id="GO:0005576">
    <property type="term" value="C:extracellular region"/>
    <property type="evidence" value="ECO:0007669"/>
    <property type="project" value="UniProtKB-SubCell"/>
</dbReference>
<dbReference type="HOGENOM" id="CLU_006842_13_1_1"/>
<comment type="subcellular location">
    <subcellularLocation>
        <location evidence="1">Secreted</location>
    </subcellularLocation>
</comment>
<dbReference type="SUPFAM" id="SSF50494">
    <property type="entry name" value="Trypsin-like serine proteases"/>
    <property type="match status" value="1"/>
</dbReference>
<dbReference type="STRING" id="7217.B3MEL6"/>
<evidence type="ECO:0000256" key="10">
    <source>
        <dbReference type="RuleBase" id="RU363034"/>
    </source>
</evidence>
<feature type="domain" description="Peptidase S1" evidence="13">
    <location>
        <begin position="42"/>
        <end position="268"/>
    </location>
</feature>
<evidence type="ECO:0000313" key="14">
    <source>
        <dbReference type="EMBL" id="EDV37636.2"/>
    </source>
</evidence>
<accession>B3MEL6</accession>
<dbReference type="PROSITE" id="PS50240">
    <property type="entry name" value="TRYPSIN_DOM"/>
    <property type="match status" value="1"/>
</dbReference>
<dbReference type="PROSITE" id="PS00134">
    <property type="entry name" value="TRYPSIN_HIS"/>
    <property type="match status" value="1"/>
</dbReference>
<evidence type="ECO:0000256" key="12">
    <source>
        <dbReference type="SAM" id="SignalP"/>
    </source>
</evidence>
<dbReference type="Pfam" id="PF00089">
    <property type="entry name" value="Trypsin"/>
    <property type="match status" value="1"/>
</dbReference>
<dbReference type="InterPro" id="IPR033116">
    <property type="entry name" value="TRYPSIN_SER"/>
</dbReference>
<dbReference type="GO" id="GO:0004252">
    <property type="term" value="F:serine-type endopeptidase activity"/>
    <property type="evidence" value="ECO:0007669"/>
    <property type="project" value="InterPro"/>
</dbReference>